<protein>
    <submittedName>
        <fullName evidence="2">Uncharacterized protein</fullName>
    </submittedName>
</protein>
<gene>
    <name evidence="2" type="ORF">DVX41_23995</name>
</gene>
<feature type="region of interest" description="Disordered" evidence="1">
    <location>
        <begin position="33"/>
        <end position="54"/>
    </location>
</feature>
<proteinExistence type="predicted"/>
<organism evidence="2">
    <name type="scientific">Salmonella enterica</name>
    <name type="common">Salmonella choleraesuis</name>
    <dbReference type="NCBI Taxonomy" id="28901"/>
    <lineage>
        <taxon>Bacteria</taxon>
        <taxon>Pseudomonadati</taxon>
        <taxon>Pseudomonadota</taxon>
        <taxon>Gammaproteobacteria</taxon>
        <taxon>Enterobacterales</taxon>
        <taxon>Enterobacteriaceae</taxon>
        <taxon>Salmonella</taxon>
    </lineage>
</organism>
<comment type="caution">
    <text evidence="2">The sequence shown here is derived from an EMBL/GenBank/DDBJ whole genome shotgun (WGS) entry which is preliminary data.</text>
</comment>
<evidence type="ECO:0000256" key="1">
    <source>
        <dbReference type="SAM" id="MobiDB-lite"/>
    </source>
</evidence>
<name>A0A5U1B2J0_SALER</name>
<accession>A0A5U1B2J0</accession>
<dbReference type="EMBL" id="AAGJDT010000107">
    <property type="protein sequence ID" value="EBO6397193.1"/>
    <property type="molecule type" value="Genomic_DNA"/>
</dbReference>
<dbReference type="AlphaFoldDB" id="A0A5U1B2J0"/>
<sequence>MEERQTIQRNGELWRTVRLTPVILAARSWHRLKKPSEARRAKPGGQSECGGRSPEALGIEARRGETACLARCAARKPAPQGTPEITGAKKGATPLQVERGAYPRAIINSIQLLSSPAVHRIF</sequence>
<reference evidence="2" key="1">
    <citation type="submission" date="2018-07" db="EMBL/GenBank/DDBJ databases">
        <authorList>
            <consortium name="PulseNet: The National Subtyping Network for Foodborne Disease Surveillance"/>
            <person name="Tarr C.L."/>
            <person name="Trees E."/>
            <person name="Katz L.S."/>
            <person name="Carleton-Romer H.A."/>
            <person name="Stroika S."/>
            <person name="Kucerova Z."/>
            <person name="Roache K.F."/>
            <person name="Sabol A.L."/>
            <person name="Besser J."/>
            <person name="Gerner-Smidt P."/>
        </authorList>
    </citation>
    <scope>NUCLEOTIDE SEQUENCE</scope>
    <source>
        <strain evidence="2">PNUSAS045747</strain>
    </source>
</reference>
<evidence type="ECO:0000313" key="2">
    <source>
        <dbReference type="EMBL" id="EBO6397193.1"/>
    </source>
</evidence>